<evidence type="ECO:0000256" key="1">
    <source>
        <dbReference type="SAM" id="MobiDB-lite"/>
    </source>
</evidence>
<reference evidence="2 3" key="1">
    <citation type="journal article" date="2013" name="Genome Biol.">
        <title>Genome of Acanthamoeba castellanii highlights extensive lateral gene transfer and early evolution of tyrosine kinase signaling.</title>
        <authorList>
            <person name="Clarke M."/>
            <person name="Lohan A.J."/>
            <person name="Liu B."/>
            <person name="Lagkouvardos I."/>
            <person name="Roy S."/>
            <person name="Zafar N."/>
            <person name="Bertelli C."/>
            <person name="Schilde C."/>
            <person name="Kianianmomeni A."/>
            <person name="Burglin T.R."/>
            <person name="Frech C."/>
            <person name="Turcotte B."/>
            <person name="Kopec K.O."/>
            <person name="Synnott J.M."/>
            <person name="Choo C."/>
            <person name="Paponov I."/>
            <person name="Finkler A."/>
            <person name="Soon Heng Tan C."/>
            <person name="Hutchins A.P."/>
            <person name="Weinmeier T."/>
            <person name="Rattei T."/>
            <person name="Chu J.S."/>
            <person name="Gimenez G."/>
            <person name="Irimia M."/>
            <person name="Rigden D.J."/>
            <person name="Fitzpatrick D.A."/>
            <person name="Lorenzo-Morales J."/>
            <person name="Bateman A."/>
            <person name="Chiu C.H."/>
            <person name="Tang P."/>
            <person name="Hegemann P."/>
            <person name="Fromm H."/>
            <person name="Raoult D."/>
            <person name="Greub G."/>
            <person name="Miranda-Saavedra D."/>
            <person name="Chen N."/>
            <person name="Nash P."/>
            <person name="Ginger M.L."/>
            <person name="Horn M."/>
            <person name="Schaap P."/>
            <person name="Caler L."/>
            <person name="Loftus B."/>
        </authorList>
    </citation>
    <scope>NUCLEOTIDE SEQUENCE [LARGE SCALE GENOMIC DNA]</scope>
    <source>
        <strain evidence="2 3">Neff</strain>
    </source>
</reference>
<dbReference type="SUPFAM" id="SSF48366">
    <property type="entry name" value="Ras GEF"/>
    <property type="match status" value="1"/>
</dbReference>
<dbReference type="InterPro" id="IPR023578">
    <property type="entry name" value="Ras_GEF_dom_sf"/>
</dbReference>
<dbReference type="RefSeq" id="XP_004338115.1">
    <property type="nucleotide sequence ID" value="XM_004338067.1"/>
</dbReference>
<sequence>MTSSGRRVKAATMAKLVDLIAHNQPHLEADLVLCYAMFCSSQDFVDLILRQLANLVRVLLHQLLADNPHSNAVQKIVRKSRTYLRLQSFAEENEGEEFASPLRYHIDVSQRDASAGAAPRTSSLWAARPHDTSLPP</sequence>
<name>L8GT87_ACACF</name>
<dbReference type="AlphaFoldDB" id="L8GT87"/>
<proteinExistence type="predicted"/>
<dbReference type="EMBL" id="KB008009">
    <property type="protein sequence ID" value="ELR16102.1"/>
    <property type="molecule type" value="Genomic_DNA"/>
</dbReference>
<evidence type="ECO:0000313" key="3">
    <source>
        <dbReference type="Proteomes" id="UP000011083"/>
    </source>
</evidence>
<dbReference type="Proteomes" id="UP000011083">
    <property type="component" value="Unassembled WGS sequence"/>
</dbReference>
<accession>L8GT87</accession>
<organism evidence="2 3">
    <name type="scientific">Acanthamoeba castellanii (strain ATCC 30010 / Neff)</name>
    <dbReference type="NCBI Taxonomy" id="1257118"/>
    <lineage>
        <taxon>Eukaryota</taxon>
        <taxon>Amoebozoa</taxon>
        <taxon>Discosea</taxon>
        <taxon>Longamoebia</taxon>
        <taxon>Centramoebida</taxon>
        <taxon>Acanthamoebidae</taxon>
        <taxon>Acanthamoeba</taxon>
    </lineage>
</organism>
<dbReference type="VEuPathDB" id="AmoebaDB:ACA1_331250"/>
<keyword evidence="3" id="KW-1185">Reference proteome</keyword>
<feature type="non-terminal residue" evidence="2">
    <location>
        <position position="136"/>
    </location>
</feature>
<feature type="region of interest" description="Disordered" evidence="1">
    <location>
        <begin position="113"/>
        <end position="136"/>
    </location>
</feature>
<evidence type="ECO:0000313" key="2">
    <source>
        <dbReference type="EMBL" id="ELR16102.1"/>
    </source>
</evidence>
<dbReference type="GeneID" id="14916774"/>
<dbReference type="KEGG" id="acan:ACA1_331250"/>
<protein>
    <submittedName>
        <fullName evidence="2">Uncharacterized protein</fullName>
    </submittedName>
</protein>
<gene>
    <name evidence="2" type="ORF">ACA1_331250</name>
</gene>